<evidence type="ECO:0000259" key="2">
    <source>
        <dbReference type="Pfam" id="PF20432"/>
    </source>
</evidence>
<gene>
    <name evidence="3" type="ORF">POL68_24305</name>
</gene>
<dbReference type="Pfam" id="PF20432">
    <property type="entry name" value="Xre-like-HTH"/>
    <property type="match status" value="1"/>
</dbReference>
<accession>A0ABT5DD65</accession>
<organism evidence="3 4">
    <name type="scientific">Stigmatella ashevillensis</name>
    <dbReference type="NCBI Taxonomy" id="2995309"/>
    <lineage>
        <taxon>Bacteria</taxon>
        <taxon>Pseudomonadati</taxon>
        <taxon>Myxococcota</taxon>
        <taxon>Myxococcia</taxon>
        <taxon>Myxococcales</taxon>
        <taxon>Cystobacterineae</taxon>
        <taxon>Archangiaceae</taxon>
        <taxon>Stigmatella</taxon>
    </lineage>
</organism>
<dbReference type="Pfam" id="PF09722">
    <property type="entry name" value="Xre_MbcA_ParS_C"/>
    <property type="match status" value="1"/>
</dbReference>
<sequence length="145" mass="15960">MLHVRSITQLLGGKKVLKPEPTTTAELMAAIDAGLPYASLEFVAEKVGLETLEAQSEVLGIPTRTLQRRAEKGKLGPSESELTVRLARVAQRAEDVLEDMGKAYQWLREPNAALGGKKPLELIRTDLGTRMVEDVLTRIEYSVYG</sequence>
<dbReference type="RefSeq" id="WP_272141594.1">
    <property type="nucleotide sequence ID" value="NZ_JAQNDM010000002.1"/>
</dbReference>
<name>A0ABT5DD65_9BACT</name>
<comment type="caution">
    <text evidence="3">The sequence shown here is derived from an EMBL/GenBank/DDBJ whole genome shotgun (WGS) entry which is preliminary data.</text>
</comment>
<dbReference type="EMBL" id="JAQNDM010000002">
    <property type="protein sequence ID" value="MDC0711614.1"/>
    <property type="molecule type" value="Genomic_DNA"/>
</dbReference>
<dbReference type="InterPro" id="IPR046847">
    <property type="entry name" value="Xre-like_HTH"/>
</dbReference>
<dbReference type="InterPro" id="IPR024467">
    <property type="entry name" value="Xre/MbcA/ParS-like_toxin-bd"/>
</dbReference>
<dbReference type="Proteomes" id="UP001221838">
    <property type="component" value="Unassembled WGS sequence"/>
</dbReference>
<feature type="domain" description="Antitoxin Xre/MbcA/ParS-like toxin-binding" evidence="1">
    <location>
        <begin position="93"/>
        <end position="141"/>
    </location>
</feature>
<protein>
    <submittedName>
        <fullName evidence="3">DUF2384 domain-containing protein</fullName>
    </submittedName>
</protein>
<evidence type="ECO:0000259" key="1">
    <source>
        <dbReference type="Pfam" id="PF09722"/>
    </source>
</evidence>
<feature type="domain" description="Antitoxin Xre-like helix-turn-helix" evidence="2">
    <location>
        <begin position="27"/>
        <end position="88"/>
    </location>
</feature>
<evidence type="ECO:0000313" key="4">
    <source>
        <dbReference type="Proteomes" id="UP001221838"/>
    </source>
</evidence>
<evidence type="ECO:0000313" key="3">
    <source>
        <dbReference type="EMBL" id="MDC0711614.1"/>
    </source>
</evidence>
<keyword evidence="4" id="KW-1185">Reference proteome</keyword>
<reference evidence="3 4" key="1">
    <citation type="submission" date="2022-11" db="EMBL/GenBank/DDBJ databases">
        <title>Minimal conservation of predation-associated metabolite biosynthetic gene clusters underscores biosynthetic potential of Myxococcota including descriptions for ten novel species: Archangium lansinium sp. nov., Myxococcus landrumus sp. nov., Nannocystis bai.</title>
        <authorList>
            <person name="Ahearne A."/>
            <person name="Stevens C."/>
            <person name="Dowd S."/>
        </authorList>
    </citation>
    <scope>NUCLEOTIDE SEQUENCE [LARGE SCALE GENOMIC DNA]</scope>
    <source>
        <strain evidence="3 4">NCWAL01</strain>
    </source>
</reference>
<dbReference type="InterPro" id="IPR011979">
    <property type="entry name" value="Antitox_Xre"/>
</dbReference>
<proteinExistence type="predicted"/>
<dbReference type="NCBIfam" id="TIGR02293">
    <property type="entry name" value="TAS_TIGR02293"/>
    <property type="match status" value="1"/>
</dbReference>